<evidence type="ECO:0000256" key="8">
    <source>
        <dbReference type="HAMAP-Rule" id="MF_00422"/>
    </source>
</evidence>
<keyword evidence="6 8" id="KW-0811">Translocation</keyword>
<evidence type="ECO:0000256" key="6">
    <source>
        <dbReference type="ARBA" id="ARBA00023010"/>
    </source>
</evidence>
<dbReference type="PATRIC" id="fig|1806891.3.peg.681"/>
<comment type="subcellular location">
    <subcellularLocation>
        <location evidence="8">Cell membrane</location>
        <topology evidence="8">Single-pass membrane protein</topology>
    </subcellularLocation>
    <subcellularLocation>
        <location evidence="1">Membrane</location>
    </subcellularLocation>
</comment>
<evidence type="ECO:0000313" key="10">
    <source>
        <dbReference type="Proteomes" id="UP000078162"/>
    </source>
</evidence>
<dbReference type="GO" id="GO:0043952">
    <property type="term" value="P:protein transport by the Sec complex"/>
    <property type="evidence" value="ECO:0007669"/>
    <property type="project" value="UniProtKB-UniRule"/>
</dbReference>
<dbReference type="HAMAP" id="MF_00422">
    <property type="entry name" value="SecE"/>
    <property type="match status" value="1"/>
</dbReference>
<dbReference type="GO" id="GO:0009306">
    <property type="term" value="P:protein secretion"/>
    <property type="evidence" value="ECO:0007669"/>
    <property type="project" value="UniProtKB-UniRule"/>
</dbReference>
<reference evidence="10" key="1">
    <citation type="submission" date="2016-03" db="EMBL/GenBank/DDBJ databases">
        <title>Culture-independent genomics supports pathogen discovery for uncultivable bacteria within the genus Chlamydia.</title>
        <authorList>
            <person name="Taylor-Brown A."/>
            <person name="Bachmann N.L."/>
            <person name="Borel N."/>
            <person name="Polkinghorne A."/>
        </authorList>
    </citation>
    <scope>NUCLEOTIDE SEQUENCE [LARGE SCALE GENOMIC DNA]</scope>
    <source>
        <strain evidence="10">2742-308</strain>
    </source>
</reference>
<evidence type="ECO:0000256" key="7">
    <source>
        <dbReference type="ARBA" id="ARBA00023136"/>
    </source>
</evidence>
<dbReference type="NCBIfam" id="TIGR00964">
    <property type="entry name" value="secE_bact"/>
    <property type="match status" value="1"/>
</dbReference>
<name>A0A1A9HV41_9CHLA</name>
<dbReference type="KEGG" id="csaz:Cs308_0688"/>
<keyword evidence="10" id="KW-1185">Reference proteome</keyword>
<keyword evidence="7 8" id="KW-0472">Membrane</keyword>
<keyword evidence="2 8" id="KW-0813">Transport</keyword>
<sequence length="83" mass="9561">MKQQNHREALSHKLAAAKKQAKSAGGFLDEIKKIEWVNRRDLRKYVKIIIISIFGFGFAIYCIDLVFRKLLTFLGSIISFLFG</sequence>
<dbReference type="Proteomes" id="UP000078162">
    <property type="component" value="Chromosome"/>
</dbReference>
<dbReference type="RefSeq" id="WP_066482534.1">
    <property type="nucleotide sequence ID" value="NZ_CP014639.1"/>
</dbReference>
<dbReference type="EMBL" id="CP014639">
    <property type="protein sequence ID" value="ANH78858.1"/>
    <property type="molecule type" value="Genomic_DNA"/>
</dbReference>
<keyword evidence="8" id="KW-1003">Cell membrane</keyword>
<feature type="transmembrane region" description="Helical" evidence="8">
    <location>
        <begin position="48"/>
        <end position="67"/>
    </location>
</feature>
<dbReference type="STRING" id="1806891.Cs308_0688"/>
<protein>
    <recommendedName>
        <fullName evidence="8">Protein translocase subunit SecE</fullName>
    </recommendedName>
</protein>
<comment type="function">
    <text evidence="8">Essential subunit of the Sec protein translocation channel SecYEG. Clamps together the 2 halves of SecY. May contact the channel plug during translocation.</text>
</comment>
<dbReference type="GO" id="GO:0008320">
    <property type="term" value="F:protein transmembrane transporter activity"/>
    <property type="evidence" value="ECO:0007669"/>
    <property type="project" value="UniProtKB-UniRule"/>
</dbReference>
<evidence type="ECO:0000256" key="4">
    <source>
        <dbReference type="ARBA" id="ARBA00022927"/>
    </source>
</evidence>
<dbReference type="Gene3D" id="1.20.5.1030">
    <property type="entry name" value="Preprotein translocase secy subunit"/>
    <property type="match status" value="1"/>
</dbReference>
<accession>A0A1A9HV41</accession>
<evidence type="ECO:0000256" key="2">
    <source>
        <dbReference type="ARBA" id="ARBA00022448"/>
    </source>
</evidence>
<dbReference type="AlphaFoldDB" id="A0A1A9HV41"/>
<keyword evidence="3 8" id="KW-0812">Transmembrane</keyword>
<evidence type="ECO:0000256" key="1">
    <source>
        <dbReference type="ARBA" id="ARBA00004370"/>
    </source>
</evidence>
<organism evidence="9 10">
    <name type="scientific">Candidatus Chlamydia sanziniae</name>
    <dbReference type="NCBI Taxonomy" id="1806891"/>
    <lineage>
        <taxon>Bacteria</taxon>
        <taxon>Pseudomonadati</taxon>
        <taxon>Chlamydiota</taxon>
        <taxon>Chlamydiia</taxon>
        <taxon>Chlamydiales</taxon>
        <taxon>Chlamydiaceae</taxon>
        <taxon>Chlamydia/Chlamydophila group</taxon>
        <taxon>Chlamydia</taxon>
    </lineage>
</organism>
<dbReference type="GO" id="GO:0005886">
    <property type="term" value="C:plasma membrane"/>
    <property type="evidence" value="ECO:0007669"/>
    <property type="project" value="UniProtKB-SubCell"/>
</dbReference>
<dbReference type="GO" id="GO:0065002">
    <property type="term" value="P:intracellular protein transmembrane transport"/>
    <property type="evidence" value="ECO:0007669"/>
    <property type="project" value="UniProtKB-UniRule"/>
</dbReference>
<dbReference type="InterPro" id="IPR005807">
    <property type="entry name" value="SecE_bac"/>
</dbReference>
<comment type="similarity">
    <text evidence="8">Belongs to the SecE/SEC61-gamma family.</text>
</comment>
<dbReference type="InterPro" id="IPR038379">
    <property type="entry name" value="SecE_sf"/>
</dbReference>
<proteinExistence type="inferred from homology"/>
<comment type="subunit">
    <text evidence="8">Component of the Sec protein translocase complex. Heterotrimer consisting of SecY, SecE and SecG subunits. The heterotrimers can form oligomers, although 1 heterotrimer is thought to be able to translocate proteins. Interacts with the ribosome. Interacts with SecDF, and other proteins may be involved. Interacts with SecA.</text>
</comment>
<evidence type="ECO:0000256" key="5">
    <source>
        <dbReference type="ARBA" id="ARBA00022989"/>
    </source>
</evidence>
<keyword evidence="4 8" id="KW-0653">Protein transport</keyword>
<dbReference type="Pfam" id="PF00584">
    <property type="entry name" value="SecE"/>
    <property type="match status" value="1"/>
</dbReference>
<keyword evidence="5 8" id="KW-1133">Transmembrane helix</keyword>
<dbReference type="InterPro" id="IPR001901">
    <property type="entry name" value="Translocase_SecE/Sec61-g"/>
</dbReference>
<gene>
    <name evidence="8" type="primary">secE</name>
    <name evidence="9" type="ORF">Cs308_0688</name>
</gene>
<evidence type="ECO:0000313" key="9">
    <source>
        <dbReference type="EMBL" id="ANH78858.1"/>
    </source>
</evidence>
<dbReference type="GO" id="GO:0006605">
    <property type="term" value="P:protein targeting"/>
    <property type="evidence" value="ECO:0007669"/>
    <property type="project" value="UniProtKB-UniRule"/>
</dbReference>
<evidence type="ECO:0000256" key="3">
    <source>
        <dbReference type="ARBA" id="ARBA00022692"/>
    </source>
</evidence>